<sequence length="76" mass="8343">MLSHRISADSTSLVCADLFLGTHSRDTMQGTLPATPAAPLPQAEYKELIYNRLFAWIVRQENLGTNNIDGTENGPL</sequence>
<comment type="caution">
    <text evidence="1">The sequence shown here is derived from an EMBL/GenBank/DDBJ whole genome shotgun (WGS) entry which is preliminary data.</text>
</comment>
<gene>
    <name evidence="1" type="ORF">MEPE_03393</name>
</gene>
<proteinExistence type="predicted"/>
<keyword evidence="2" id="KW-1185">Reference proteome</keyword>
<accession>A0AAJ4XKX6</accession>
<name>A0AAJ4XKX6_9BASI</name>
<dbReference type="EMBL" id="OAPG01000007">
    <property type="protein sequence ID" value="SNX84684.1"/>
    <property type="molecule type" value="Genomic_DNA"/>
</dbReference>
<dbReference type="Proteomes" id="UP001294444">
    <property type="component" value="Unassembled WGS sequence"/>
</dbReference>
<organism evidence="1 2">
    <name type="scientific">Melanopsichium pennsylvanicum</name>
    <dbReference type="NCBI Taxonomy" id="63383"/>
    <lineage>
        <taxon>Eukaryota</taxon>
        <taxon>Fungi</taxon>
        <taxon>Dikarya</taxon>
        <taxon>Basidiomycota</taxon>
        <taxon>Ustilaginomycotina</taxon>
        <taxon>Ustilaginomycetes</taxon>
        <taxon>Ustilaginales</taxon>
        <taxon>Ustilaginaceae</taxon>
        <taxon>Melanopsichium</taxon>
    </lineage>
</organism>
<evidence type="ECO:0000313" key="2">
    <source>
        <dbReference type="Proteomes" id="UP001294444"/>
    </source>
</evidence>
<dbReference type="AlphaFoldDB" id="A0AAJ4XKX6"/>
<reference evidence="1" key="1">
    <citation type="submission" date="2023-10" db="EMBL/GenBank/DDBJ databases">
        <authorList>
            <person name="Guldener U."/>
        </authorList>
    </citation>
    <scope>NUCLEOTIDE SEQUENCE</scope>
    <source>
        <strain evidence="1">Mp4</strain>
    </source>
</reference>
<protein>
    <submittedName>
        <fullName evidence="1">Uncharacterized protein</fullName>
    </submittedName>
</protein>
<evidence type="ECO:0000313" key="1">
    <source>
        <dbReference type="EMBL" id="SNX84684.1"/>
    </source>
</evidence>